<dbReference type="EMBL" id="SMOL01000143">
    <property type="protein sequence ID" value="KAB2631018.1"/>
    <property type="molecule type" value="Genomic_DNA"/>
</dbReference>
<evidence type="ECO:0000313" key="1">
    <source>
        <dbReference type="EMBL" id="KAB2631018.1"/>
    </source>
</evidence>
<reference evidence="1 2" key="3">
    <citation type="submission" date="2019-11" db="EMBL/GenBank/DDBJ databases">
        <title>A de novo genome assembly of a pear dwarfing rootstock.</title>
        <authorList>
            <person name="Wang F."/>
            <person name="Wang J."/>
            <person name="Li S."/>
            <person name="Zhang Y."/>
            <person name="Fang M."/>
            <person name="Ma L."/>
            <person name="Zhao Y."/>
            <person name="Jiang S."/>
        </authorList>
    </citation>
    <scope>NUCLEOTIDE SEQUENCE [LARGE SCALE GENOMIC DNA]</scope>
    <source>
        <strain evidence="1">S2</strain>
        <tissue evidence="1">Leaf</tissue>
    </source>
</reference>
<sequence>MSYKEFNLDLNPHDDNIPESKVDEDAVYISLDLNKLEHKGRIRSKLIDQEKELFTNFLLANKDVFACFAEDMPGVGPFMICHCLHL</sequence>
<dbReference type="Proteomes" id="UP000327157">
    <property type="component" value="Chromosome 12"/>
</dbReference>
<evidence type="ECO:0000313" key="2">
    <source>
        <dbReference type="Proteomes" id="UP000327157"/>
    </source>
</evidence>
<protein>
    <submittedName>
        <fullName evidence="1">Uncharacterized protein</fullName>
    </submittedName>
</protein>
<keyword evidence="2" id="KW-1185">Reference proteome</keyword>
<dbReference type="AlphaFoldDB" id="A0A5N5HTZ0"/>
<reference evidence="1 2" key="1">
    <citation type="submission" date="2019-09" db="EMBL/GenBank/DDBJ databases">
        <authorList>
            <person name="Ou C."/>
        </authorList>
    </citation>
    <scope>NUCLEOTIDE SEQUENCE [LARGE SCALE GENOMIC DNA]</scope>
    <source>
        <strain evidence="1">S2</strain>
        <tissue evidence="1">Leaf</tissue>
    </source>
</reference>
<organism evidence="1 2">
    <name type="scientific">Pyrus ussuriensis x Pyrus communis</name>
    <dbReference type="NCBI Taxonomy" id="2448454"/>
    <lineage>
        <taxon>Eukaryota</taxon>
        <taxon>Viridiplantae</taxon>
        <taxon>Streptophyta</taxon>
        <taxon>Embryophyta</taxon>
        <taxon>Tracheophyta</taxon>
        <taxon>Spermatophyta</taxon>
        <taxon>Magnoliopsida</taxon>
        <taxon>eudicotyledons</taxon>
        <taxon>Gunneridae</taxon>
        <taxon>Pentapetalae</taxon>
        <taxon>rosids</taxon>
        <taxon>fabids</taxon>
        <taxon>Rosales</taxon>
        <taxon>Rosaceae</taxon>
        <taxon>Amygdaloideae</taxon>
        <taxon>Maleae</taxon>
        <taxon>Pyrus</taxon>
    </lineage>
</organism>
<gene>
    <name evidence="1" type="ORF">D8674_008537</name>
</gene>
<comment type="caution">
    <text evidence="1">The sequence shown here is derived from an EMBL/GenBank/DDBJ whole genome shotgun (WGS) entry which is preliminary data.</text>
</comment>
<name>A0A5N5HTZ0_9ROSA</name>
<accession>A0A5N5HTZ0</accession>
<proteinExistence type="predicted"/>
<reference evidence="2" key="2">
    <citation type="submission" date="2019-10" db="EMBL/GenBank/DDBJ databases">
        <title>A de novo genome assembly of a pear dwarfing rootstock.</title>
        <authorList>
            <person name="Wang F."/>
            <person name="Wang J."/>
            <person name="Li S."/>
            <person name="Zhang Y."/>
            <person name="Fang M."/>
            <person name="Ma L."/>
            <person name="Zhao Y."/>
            <person name="Jiang S."/>
        </authorList>
    </citation>
    <scope>NUCLEOTIDE SEQUENCE [LARGE SCALE GENOMIC DNA]</scope>
</reference>